<reference evidence="1" key="1">
    <citation type="submission" date="2017-07" db="EMBL/GenBank/DDBJ databases">
        <title>Taro Niue Genome Assembly and Annotation.</title>
        <authorList>
            <person name="Atibalentja N."/>
            <person name="Keating K."/>
            <person name="Fields C.J."/>
        </authorList>
    </citation>
    <scope>NUCLEOTIDE SEQUENCE</scope>
    <source>
        <strain evidence="1">Niue_2</strain>
        <tissue evidence="1">Leaf</tissue>
    </source>
</reference>
<evidence type="ECO:0000313" key="2">
    <source>
        <dbReference type="Proteomes" id="UP000652761"/>
    </source>
</evidence>
<dbReference type="AlphaFoldDB" id="A0A843U192"/>
<accession>A0A843U192</accession>
<organism evidence="1 2">
    <name type="scientific">Colocasia esculenta</name>
    <name type="common">Wild taro</name>
    <name type="synonym">Arum esculentum</name>
    <dbReference type="NCBI Taxonomy" id="4460"/>
    <lineage>
        <taxon>Eukaryota</taxon>
        <taxon>Viridiplantae</taxon>
        <taxon>Streptophyta</taxon>
        <taxon>Embryophyta</taxon>
        <taxon>Tracheophyta</taxon>
        <taxon>Spermatophyta</taxon>
        <taxon>Magnoliopsida</taxon>
        <taxon>Liliopsida</taxon>
        <taxon>Araceae</taxon>
        <taxon>Aroideae</taxon>
        <taxon>Colocasieae</taxon>
        <taxon>Colocasia</taxon>
    </lineage>
</organism>
<proteinExistence type="predicted"/>
<protein>
    <submittedName>
        <fullName evidence="1">Uncharacterized protein</fullName>
    </submittedName>
</protein>
<dbReference type="Proteomes" id="UP000652761">
    <property type="component" value="Unassembled WGS sequence"/>
</dbReference>
<comment type="caution">
    <text evidence="1">The sequence shown here is derived from an EMBL/GenBank/DDBJ whole genome shotgun (WGS) entry which is preliminary data.</text>
</comment>
<sequence length="65" mass="7359">MHRDFVYTLTVCLHTREASRYKCKRSRKTLQVVMCRQLGSSLSTDTLILNKQATRSLNGAVAVNS</sequence>
<gene>
    <name evidence="1" type="ORF">Taro_009573</name>
</gene>
<dbReference type="EMBL" id="NMUH01000335">
    <property type="protein sequence ID" value="MQL77185.1"/>
    <property type="molecule type" value="Genomic_DNA"/>
</dbReference>
<evidence type="ECO:0000313" key="1">
    <source>
        <dbReference type="EMBL" id="MQL77185.1"/>
    </source>
</evidence>
<name>A0A843U192_COLES</name>
<keyword evidence="2" id="KW-1185">Reference proteome</keyword>